<comment type="caution">
    <text evidence="1">The sequence shown here is derived from an EMBL/GenBank/DDBJ whole genome shotgun (WGS) entry which is preliminary data.</text>
</comment>
<protein>
    <submittedName>
        <fullName evidence="1">Uncharacterized protein</fullName>
    </submittedName>
</protein>
<name>A0A3M7R157_BRAPC</name>
<sequence length="123" mass="14835">MKVGKLMSTNNRLMFPRFVVIYYMGYARFTEEVPIQAFFCQIYFRMCSWNQPTKKSILLLKTRGQNIFSSETEQSNHENGKFDPLLKMLNILSRHNLNFFRNVRWYYETNMIFCKGFLFSIPK</sequence>
<organism evidence="1 2">
    <name type="scientific">Brachionus plicatilis</name>
    <name type="common">Marine rotifer</name>
    <name type="synonym">Brachionus muelleri</name>
    <dbReference type="NCBI Taxonomy" id="10195"/>
    <lineage>
        <taxon>Eukaryota</taxon>
        <taxon>Metazoa</taxon>
        <taxon>Spiralia</taxon>
        <taxon>Gnathifera</taxon>
        <taxon>Rotifera</taxon>
        <taxon>Eurotatoria</taxon>
        <taxon>Monogononta</taxon>
        <taxon>Pseudotrocha</taxon>
        <taxon>Ploima</taxon>
        <taxon>Brachionidae</taxon>
        <taxon>Brachionus</taxon>
    </lineage>
</organism>
<proteinExistence type="predicted"/>
<keyword evidence="2" id="KW-1185">Reference proteome</keyword>
<gene>
    <name evidence="1" type="ORF">BpHYR1_044549</name>
</gene>
<dbReference type="EMBL" id="REGN01004476">
    <property type="protein sequence ID" value="RNA17293.1"/>
    <property type="molecule type" value="Genomic_DNA"/>
</dbReference>
<dbReference type="AlphaFoldDB" id="A0A3M7R157"/>
<dbReference type="Proteomes" id="UP000276133">
    <property type="component" value="Unassembled WGS sequence"/>
</dbReference>
<evidence type="ECO:0000313" key="1">
    <source>
        <dbReference type="EMBL" id="RNA17293.1"/>
    </source>
</evidence>
<evidence type="ECO:0000313" key="2">
    <source>
        <dbReference type="Proteomes" id="UP000276133"/>
    </source>
</evidence>
<accession>A0A3M7R157</accession>
<reference evidence="1 2" key="1">
    <citation type="journal article" date="2018" name="Sci. Rep.">
        <title>Genomic signatures of local adaptation to the degree of environmental predictability in rotifers.</title>
        <authorList>
            <person name="Franch-Gras L."/>
            <person name="Hahn C."/>
            <person name="Garcia-Roger E.M."/>
            <person name="Carmona M.J."/>
            <person name="Serra M."/>
            <person name="Gomez A."/>
        </authorList>
    </citation>
    <scope>NUCLEOTIDE SEQUENCE [LARGE SCALE GENOMIC DNA]</scope>
    <source>
        <strain evidence="1">HYR1</strain>
    </source>
</reference>